<dbReference type="AlphaFoldDB" id="A0AAV8QVS9"/>
<gene>
    <name evidence="3" type="ORF">OPV22_018355</name>
</gene>
<evidence type="ECO:0000313" key="4">
    <source>
        <dbReference type="Proteomes" id="UP001222027"/>
    </source>
</evidence>
<dbReference type="Proteomes" id="UP001222027">
    <property type="component" value="Unassembled WGS sequence"/>
</dbReference>
<dbReference type="InterPro" id="IPR044660">
    <property type="entry name" value="IBH1-like"/>
</dbReference>
<evidence type="ECO:0000256" key="2">
    <source>
        <dbReference type="ARBA" id="ARBA00023163"/>
    </source>
</evidence>
<reference evidence="3 4" key="1">
    <citation type="submission" date="2022-12" db="EMBL/GenBank/DDBJ databases">
        <title>Chromosome-scale assembly of the Ensete ventricosum genome.</title>
        <authorList>
            <person name="Dussert Y."/>
            <person name="Stocks J."/>
            <person name="Wendawek A."/>
            <person name="Woldeyes F."/>
            <person name="Nichols R.A."/>
            <person name="Borrell J.S."/>
        </authorList>
    </citation>
    <scope>NUCLEOTIDE SEQUENCE [LARGE SCALE GENOMIC DNA]</scope>
    <source>
        <strain evidence="4">cv. Maze</strain>
        <tissue evidence="3">Seeds</tissue>
    </source>
</reference>
<evidence type="ECO:0000256" key="1">
    <source>
        <dbReference type="ARBA" id="ARBA00023015"/>
    </source>
</evidence>
<dbReference type="GO" id="GO:0006355">
    <property type="term" value="P:regulation of DNA-templated transcription"/>
    <property type="evidence" value="ECO:0007669"/>
    <property type="project" value="InterPro"/>
</dbReference>
<keyword evidence="2" id="KW-0804">Transcription</keyword>
<organism evidence="3 4">
    <name type="scientific">Ensete ventricosum</name>
    <name type="common">Abyssinian banana</name>
    <name type="synonym">Musa ensete</name>
    <dbReference type="NCBI Taxonomy" id="4639"/>
    <lineage>
        <taxon>Eukaryota</taxon>
        <taxon>Viridiplantae</taxon>
        <taxon>Streptophyta</taxon>
        <taxon>Embryophyta</taxon>
        <taxon>Tracheophyta</taxon>
        <taxon>Spermatophyta</taxon>
        <taxon>Magnoliopsida</taxon>
        <taxon>Liliopsida</taxon>
        <taxon>Zingiberales</taxon>
        <taxon>Musaceae</taxon>
        <taxon>Ensete</taxon>
    </lineage>
</organism>
<evidence type="ECO:0000313" key="3">
    <source>
        <dbReference type="EMBL" id="KAJ8485870.1"/>
    </source>
</evidence>
<protein>
    <recommendedName>
        <fullName evidence="5">BHLH domain-containing protein</fullName>
    </recommendedName>
</protein>
<sequence>MDNQDLRPLFSPESDHASLVEKSRRIKMAAEVGLARSSRDRHWSRALRRRLPLLRRGTASDDCGCQNEALTSSKVGGDMGVGANEEEAVEVEARVRALQRLVPGGEELGTERLFEETADYIEALRVQEKRGLLFYNRDGCSNLTARQPSNKIKGLGQAFSSSCKEVRLDAAKERRRKQRRRDIPTVKVISFCLPPFDRLLFLPDQAKLLQIQCGRVLRNDSGRHAIELSVFIYTTQDLKILHPNTCKRKVGITEV</sequence>
<dbReference type="PANTHER" id="PTHR33124">
    <property type="entry name" value="TRANSCRIPTION FACTOR IBH1-LIKE 1"/>
    <property type="match status" value="1"/>
</dbReference>
<dbReference type="PANTHER" id="PTHR33124:SF105">
    <property type="entry name" value="OS01G0630300 PROTEIN"/>
    <property type="match status" value="1"/>
</dbReference>
<evidence type="ECO:0008006" key="5">
    <source>
        <dbReference type="Google" id="ProtNLM"/>
    </source>
</evidence>
<accession>A0AAV8QVS9</accession>
<keyword evidence="4" id="KW-1185">Reference proteome</keyword>
<comment type="caution">
    <text evidence="3">The sequence shown here is derived from an EMBL/GenBank/DDBJ whole genome shotgun (WGS) entry which is preliminary data.</text>
</comment>
<keyword evidence="1" id="KW-0805">Transcription regulation</keyword>
<dbReference type="EMBL" id="JAQQAF010000005">
    <property type="protein sequence ID" value="KAJ8485870.1"/>
    <property type="molecule type" value="Genomic_DNA"/>
</dbReference>
<proteinExistence type="predicted"/>
<name>A0AAV8QVS9_ENSVE</name>